<keyword evidence="2" id="KW-1185">Reference proteome</keyword>
<comment type="caution">
    <text evidence="1">The sequence shown here is derived from an EMBL/GenBank/DDBJ whole genome shotgun (WGS) entry which is preliminary data.</text>
</comment>
<protein>
    <submittedName>
        <fullName evidence="1">Uncharacterized protein</fullName>
    </submittedName>
</protein>
<gene>
    <name evidence="1" type="ORF">ACFFH4_00355</name>
</gene>
<proteinExistence type="predicted"/>
<dbReference type="Proteomes" id="UP001589833">
    <property type="component" value="Unassembled WGS sequence"/>
</dbReference>
<reference evidence="1 2" key="1">
    <citation type="submission" date="2024-09" db="EMBL/GenBank/DDBJ databases">
        <authorList>
            <person name="Sun Q."/>
            <person name="Mori K."/>
        </authorList>
    </citation>
    <scope>NUCLEOTIDE SEQUENCE [LARGE SCALE GENOMIC DNA]</scope>
    <source>
        <strain evidence="1 2">NCAIM B.02301</strain>
    </source>
</reference>
<evidence type="ECO:0000313" key="2">
    <source>
        <dbReference type="Proteomes" id="UP001589833"/>
    </source>
</evidence>
<evidence type="ECO:0000313" key="1">
    <source>
        <dbReference type="EMBL" id="MFC0557503.1"/>
    </source>
</evidence>
<dbReference type="EMBL" id="JBHLTR010000001">
    <property type="protein sequence ID" value="MFC0557503.1"/>
    <property type="molecule type" value="Genomic_DNA"/>
</dbReference>
<accession>A0ABV6N9P8</accession>
<name>A0ABV6N9P8_9BACI</name>
<sequence>MDLYKAHFIHPHTQVPLIVYFNKSDGYVTFEKDNEVLKLLLQLEIGLTKDEKFLRNISQTSNLCQTQYPVNSFNEVYQFLEQLGIEKEELTFKQLFLH</sequence>
<organism evidence="1 2">
    <name type="scientific">Halalkalibacter alkalisediminis</name>
    <dbReference type="NCBI Taxonomy" id="935616"/>
    <lineage>
        <taxon>Bacteria</taxon>
        <taxon>Bacillati</taxon>
        <taxon>Bacillota</taxon>
        <taxon>Bacilli</taxon>
        <taxon>Bacillales</taxon>
        <taxon>Bacillaceae</taxon>
        <taxon>Halalkalibacter</taxon>
    </lineage>
</organism>
<dbReference type="RefSeq" id="WP_273845869.1">
    <property type="nucleotide sequence ID" value="NZ_JAQQWT010000015.1"/>
</dbReference>